<reference evidence="3" key="1">
    <citation type="journal article" date="2019" name="Nat. Commun.">
        <title>The genome of broomcorn millet.</title>
        <authorList>
            <person name="Zou C."/>
            <person name="Miki D."/>
            <person name="Li D."/>
            <person name="Tang Q."/>
            <person name="Xiao L."/>
            <person name="Rajput S."/>
            <person name="Deng P."/>
            <person name="Jia W."/>
            <person name="Huang R."/>
            <person name="Zhang M."/>
            <person name="Sun Y."/>
            <person name="Hu J."/>
            <person name="Fu X."/>
            <person name="Schnable P.S."/>
            <person name="Li F."/>
            <person name="Zhang H."/>
            <person name="Feng B."/>
            <person name="Zhu X."/>
            <person name="Liu R."/>
            <person name="Schnable J.C."/>
            <person name="Zhu J.-K."/>
            <person name="Zhang H."/>
        </authorList>
    </citation>
    <scope>NUCLEOTIDE SEQUENCE [LARGE SCALE GENOMIC DNA]</scope>
</reference>
<sequence>MGLKIIPRSRETTTYTASRRNPTADLLLLLKVGGRPWYWVWEGAVAPVAKRPGEGADPEARLQREVREGKMEKMTGEPVEAAAGREERRRRRDHQKHPPIVVHQFPFHSRPGLL</sequence>
<feature type="compositionally biased region" description="Basic residues" evidence="1">
    <location>
        <begin position="88"/>
        <end position="97"/>
    </location>
</feature>
<keyword evidence="3" id="KW-1185">Reference proteome</keyword>
<feature type="compositionally biased region" description="Basic and acidic residues" evidence="1">
    <location>
        <begin position="65"/>
        <end position="75"/>
    </location>
</feature>
<feature type="region of interest" description="Disordered" evidence="1">
    <location>
        <begin position="65"/>
        <end position="114"/>
    </location>
</feature>
<protein>
    <submittedName>
        <fullName evidence="2">Uncharacterized protein</fullName>
    </submittedName>
</protein>
<comment type="caution">
    <text evidence="2">The sequence shown here is derived from an EMBL/GenBank/DDBJ whole genome shotgun (WGS) entry which is preliminary data.</text>
</comment>
<dbReference type="EMBL" id="PQIB02000017">
    <property type="protein sequence ID" value="RLM58331.1"/>
    <property type="molecule type" value="Genomic_DNA"/>
</dbReference>
<evidence type="ECO:0000256" key="1">
    <source>
        <dbReference type="SAM" id="MobiDB-lite"/>
    </source>
</evidence>
<organism evidence="2 3">
    <name type="scientific">Panicum miliaceum</name>
    <name type="common">Proso millet</name>
    <name type="synonym">Broomcorn millet</name>
    <dbReference type="NCBI Taxonomy" id="4540"/>
    <lineage>
        <taxon>Eukaryota</taxon>
        <taxon>Viridiplantae</taxon>
        <taxon>Streptophyta</taxon>
        <taxon>Embryophyta</taxon>
        <taxon>Tracheophyta</taxon>
        <taxon>Spermatophyta</taxon>
        <taxon>Magnoliopsida</taxon>
        <taxon>Liliopsida</taxon>
        <taxon>Poales</taxon>
        <taxon>Poaceae</taxon>
        <taxon>PACMAD clade</taxon>
        <taxon>Panicoideae</taxon>
        <taxon>Panicodae</taxon>
        <taxon>Paniceae</taxon>
        <taxon>Panicinae</taxon>
        <taxon>Panicum</taxon>
        <taxon>Panicum sect. Panicum</taxon>
    </lineage>
</organism>
<gene>
    <name evidence="2" type="ORF">C2845_PM18G05040</name>
</gene>
<accession>A0A3L6PHS8</accession>
<name>A0A3L6PHS8_PANMI</name>
<dbReference type="Proteomes" id="UP000275267">
    <property type="component" value="Unassembled WGS sequence"/>
</dbReference>
<evidence type="ECO:0000313" key="3">
    <source>
        <dbReference type="Proteomes" id="UP000275267"/>
    </source>
</evidence>
<evidence type="ECO:0000313" key="2">
    <source>
        <dbReference type="EMBL" id="RLM58331.1"/>
    </source>
</evidence>
<dbReference type="AlphaFoldDB" id="A0A3L6PHS8"/>
<proteinExistence type="predicted"/>